<protein>
    <submittedName>
        <fullName evidence="1">Uncharacterized protein</fullName>
    </submittedName>
</protein>
<dbReference type="OrthoDB" id="9803966at2"/>
<sequence length="111" mass="11962" precursor="true">MSNKLNRREMLSCAGCVVALGCSTGLAQGQSKTESKTDHGSYCGIYCESCKLYRMSKSQTDPSKVKCLGCKSGKVAPHCQNCPIKACAAAKGINTHCEIFSRATVLDLRHR</sequence>
<proteinExistence type="predicted"/>
<dbReference type="Proteomes" id="UP000189674">
    <property type="component" value="Chromosome"/>
</dbReference>
<dbReference type="PROSITE" id="PS51257">
    <property type="entry name" value="PROKAR_LIPOPROTEIN"/>
    <property type="match status" value="1"/>
</dbReference>
<organism evidence="1 2">
    <name type="scientific">Anaerohalosphaera lusitana</name>
    <dbReference type="NCBI Taxonomy" id="1936003"/>
    <lineage>
        <taxon>Bacteria</taxon>
        <taxon>Pseudomonadati</taxon>
        <taxon>Planctomycetota</taxon>
        <taxon>Phycisphaerae</taxon>
        <taxon>Sedimentisphaerales</taxon>
        <taxon>Anaerohalosphaeraceae</taxon>
        <taxon>Anaerohalosphaera</taxon>
    </lineage>
</organism>
<dbReference type="STRING" id="1936003.STSP2_00644"/>
<dbReference type="EMBL" id="CP019791">
    <property type="protein sequence ID" value="AQT67496.1"/>
    <property type="molecule type" value="Genomic_DNA"/>
</dbReference>
<dbReference type="KEGG" id="alus:STSP2_00644"/>
<name>A0A1U9NJ08_9BACT</name>
<keyword evidence="2" id="KW-1185">Reference proteome</keyword>
<evidence type="ECO:0000313" key="1">
    <source>
        <dbReference type="EMBL" id="AQT67496.1"/>
    </source>
</evidence>
<dbReference type="InterPro" id="IPR024227">
    <property type="entry name" value="DUF3795"/>
</dbReference>
<gene>
    <name evidence="1" type="ORF">STSP2_00644</name>
</gene>
<reference evidence="2" key="1">
    <citation type="submission" date="2017-02" db="EMBL/GenBank/DDBJ databases">
        <title>Comparative genomics and description of representatives of a novel lineage of planctomycetes thriving in anoxic sediments.</title>
        <authorList>
            <person name="Spring S."/>
            <person name="Bunk B."/>
            <person name="Sproer C."/>
        </authorList>
    </citation>
    <scope>NUCLEOTIDE SEQUENCE [LARGE SCALE GENOMIC DNA]</scope>
    <source>
        <strain evidence="2">ST-NAGAB-D1</strain>
    </source>
</reference>
<dbReference type="RefSeq" id="WP_146659765.1">
    <property type="nucleotide sequence ID" value="NZ_CP019791.1"/>
</dbReference>
<dbReference type="AlphaFoldDB" id="A0A1U9NJ08"/>
<evidence type="ECO:0000313" key="2">
    <source>
        <dbReference type="Proteomes" id="UP000189674"/>
    </source>
</evidence>
<accession>A0A1U9NJ08</accession>
<dbReference type="Pfam" id="PF12675">
    <property type="entry name" value="DUF3795"/>
    <property type="match status" value="1"/>
</dbReference>